<keyword evidence="2" id="KW-0223">Dioxygenase</keyword>
<dbReference type="EC" id="1.13.11.93" evidence="6"/>
<keyword evidence="4" id="KW-0408">Iron</keyword>
<dbReference type="Proteomes" id="UP001518976">
    <property type="component" value="Unassembled WGS sequence"/>
</dbReference>
<keyword evidence="10" id="KW-1185">Reference proteome</keyword>
<evidence type="ECO:0000256" key="5">
    <source>
        <dbReference type="ARBA" id="ARBA00035013"/>
    </source>
</evidence>
<evidence type="ECO:0000256" key="4">
    <source>
        <dbReference type="ARBA" id="ARBA00023004"/>
    </source>
</evidence>
<evidence type="ECO:0000256" key="1">
    <source>
        <dbReference type="ARBA" id="ARBA00001954"/>
    </source>
</evidence>
<dbReference type="PANTHER" id="PTHR39479:SF2">
    <property type="entry name" value="2-OXOADIPATE DIOXYGENASE_DECARBOXYLASE"/>
    <property type="match status" value="1"/>
</dbReference>
<organism evidence="9 10">
    <name type="scientific">Streptomyces spirodelae</name>
    <dbReference type="NCBI Taxonomy" id="2812904"/>
    <lineage>
        <taxon>Bacteria</taxon>
        <taxon>Bacillati</taxon>
        <taxon>Actinomycetota</taxon>
        <taxon>Actinomycetes</taxon>
        <taxon>Kitasatosporales</taxon>
        <taxon>Streptomycetaceae</taxon>
        <taxon>Streptomyces</taxon>
    </lineage>
</organism>
<dbReference type="Gene3D" id="3.10.180.80">
    <property type="entry name" value="Uncharacterised protein PF07063, DUF1338"/>
    <property type="match status" value="1"/>
</dbReference>
<evidence type="ECO:0000256" key="7">
    <source>
        <dbReference type="ARBA" id="ARBA00035034"/>
    </source>
</evidence>
<keyword evidence="3" id="KW-0560">Oxidoreductase</keyword>
<comment type="caution">
    <text evidence="9">The sequence shown here is derived from an EMBL/GenBank/DDBJ whole genome shotgun (WGS) entry which is preliminary data.</text>
</comment>
<dbReference type="InterPro" id="IPR009770">
    <property type="entry name" value="HGLS"/>
</dbReference>
<dbReference type="SMART" id="SM01150">
    <property type="entry name" value="DUF1338"/>
    <property type="match status" value="1"/>
</dbReference>
<name>A0ABS3WMM7_9ACTN</name>
<evidence type="ECO:0000313" key="9">
    <source>
        <dbReference type="EMBL" id="MBO8184146.1"/>
    </source>
</evidence>
<dbReference type="CDD" id="cd16348">
    <property type="entry name" value="VOC_YdcJ_like"/>
    <property type="match status" value="1"/>
</dbReference>
<evidence type="ECO:0000256" key="2">
    <source>
        <dbReference type="ARBA" id="ARBA00022964"/>
    </source>
</evidence>
<evidence type="ECO:0000256" key="3">
    <source>
        <dbReference type="ARBA" id="ARBA00023002"/>
    </source>
</evidence>
<evidence type="ECO:0000256" key="6">
    <source>
        <dbReference type="ARBA" id="ARBA00035023"/>
    </source>
</evidence>
<sequence>MSTLSQWQLRAAFAARLSKMYGREVPAYTTLVDVSQEVNEDVLRAQGADAERLGSISRVTAERHGAIRVGTPRELGQVARVFAALGMHPVGFYDLREAAASAVPVVSTAFRPVDGDELARNPFRVFTSMLTPADPRFFDPGLRARLENFLASRELFPPELLTLADRATADRGLPHHEAERFLELAVGAFELSPEPVDRTWYETLERVSAVAADIGGVRSTHINHLTPRVLDIDELYRRMTERGIEMIDTIQGPPAWRGPDVLLRQTSFRALAEPRAMRTPDGDVVSGALRVRFGEVEARGIALTRAGRALYDKLLALVDEESTRAESGASRAEIARSVWERHMPATEEELAAQGLAYFTYQVAAGRPRDDGPVPESVSELVRRGWVRAAPVVYEDFLPRSAAGIFQSNLSSEGTRHSEQQGTAYDAGWLSDAIGREVLDPFALYEQEQKRSLARVARELGVDGSLS</sequence>
<evidence type="ECO:0000256" key="8">
    <source>
        <dbReference type="ARBA" id="ARBA00035045"/>
    </source>
</evidence>
<reference evidence="9 10" key="1">
    <citation type="submission" date="2021-02" db="EMBL/GenBank/DDBJ databases">
        <title>Streptomyces spirodelae sp. nov., isolated from duckweed.</title>
        <authorList>
            <person name="Saimee Y."/>
            <person name="Duangmal K."/>
        </authorList>
    </citation>
    <scope>NUCLEOTIDE SEQUENCE [LARGE SCALE GENOMIC DNA]</scope>
    <source>
        <strain evidence="9 10">DW4-2</strain>
    </source>
</reference>
<gene>
    <name evidence="9" type="ORF">JW592_01415</name>
</gene>
<accession>A0ABS3WMM7</accession>
<dbReference type="EMBL" id="JAFFZN010000001">
    <property type="protein sequence ID" value="MBO8184146.1"/>
    <property type="molecule type" value="Genomic_DNA"/>
</dbReference>
<evidence type="ECO:0000313" key="10">
    <source>
        <dbReference type="Proteomes" id="UP001518976"/>
    </source>
</evidence>
<protein>
    <recommendedName>
        <fullName evidence="7">2-oxoadipate dioxygenase/decarboxylase</fullName>
        <ecNumber evidence="6">1.13.11.93</ecNumber>
    </recommendedName>
    <alternativeName>
        <fullName evidence="8">2-hydroxyglutarate synthase</fullName>
    </alternativeName>
</protein>
<comment type="cofactor">
    <cofactor evidence="1">
        <name>Fe(2+)</name>
        <dbReference type="ChEBI" id="CHEBI:29033"/>
    </cofactor>
</comment>
<proteinExistence type="inferred from homology"/>
<dbReference type="InterPro" id="IPR047869">
    <property type="entry name" value="YdcJ_bac-like"/>
</dbReference>
<dbReference type="RefSeq" id="WP_209262951.1">
    <property type="nucleotide sequence ID" value="NZ_JAFFZN010000001.1"/>
</dbReference>
<dbReference type="PANTHER" id="PTHR39479">
    <property type="match status" value="1"/>
</dbReference>
<dbReference type="Pfam" id="PF07063">
    <property type="entry name" value="HGLS"/>
    <property type="match status" value="1"/>
</dbReference>
<comment type="similarity">
    <text evidence="5">Belongs to the 2-oxoadipate dioxygenase/decarboxylase family.</text>
</comment>